<dbReference type="PANTHER" id="PTHR46238:SF8">
    <property type="entry name" value="ENDONUCLEASE_EXONUCLEASE_PHOSPHATASE DOMAIN-CONTAINING PROTEIN"/>
    <property type="match status" value="1"/>
</dbReference>
<name>A0A0V0IPI7_SOLCH</name>
<sequence length="105" mass="12703">MCGLTRRDMIKNEDIRAKVEVAYVADKMQEPRLRWFRHIKRRCMDGPMRRCERLTMEGLRRDRGRPKKYWEEVIRQNLVSRKTWQAFDLPRTYPLIGGCGGQGFW</sequence>
<dbReference type="PANTHER" id="PTHR46238">
    <property type="entry name" value="REVERSE TRANSCRIPTASE DOMAIN-CONTAINING PROTEIN"/>
    <property type="match status" value="1"/>
</dbReference>
<accession>A0A0V0IPI7</accession>
<protein>
    <submittedName>
        <fullName evidence="1">Putative ovule protein</fullName>
    </submittedName>
</protein>
<proteinExistence type="predicted"/>
<reference evidence="1" key="1">
    <citation type="submission" date="2015-12" db="EMBL/GenBank/DDBJ databases">
        <title>Gene expression during late stages of embryo sac development: a critical building block for successful pollen-pistil interactions.</title>
        <authorList>
            <person name="Liu Y."/>
            <person name="Joly V."/>
            <person name="Sabar M."/>
            <person name="Matton D.P."/>
        </authorList>
    </citation>
    <scope>NUCLEOTIDE SEQUENCE</scope>
</reference>
<evidence type="ECO:0000313" key="1">
    <source>
        <dbReference type="EMBL" id="JAP34517.1"/>
    </source>
</evidence>
<dbReference type="AlphaFoldDB" id="A0A0V0IPI7"/>
<dbReference type="EMBL" id="GEDG01003896">
    <property type="protein sequence ID" value="JAP34517.1"/>
    <property type="molecule type" value="Transcribed_RNA"/>
</dbReference>
<organism evidence="1">
    <name type="scientific">Solanum chacoense</name>
    <name type="common">Chaco potato</name>
    <dbReference type="NCBI Taxonomy" id="4108"/>
    <lineage>
        <taxon>Eukaryota</taxon>
        <taxon>Viridiplantae</taxon>
        <taxon>Streptophyta</taxon>
        <taxon>Embryophyta</taxon>
        <taxon>Tracheophyta</taxon>
        <taxon>Spermatophyta</taxon>
        <taxon>Magnoliopsida</taxon>
        <taxon>eudicotyledons</taxon>
        <taxon>Gunneridae</taxon>
        <taxon>Pentapetalae</taxon>
        <taxon>asterids</taxon>
        <taxon>lamiids</taxon>
        <taxon>Solanales</taxon>
        <taxon>Solanaceae</taxon>
        <taxon>Solanoideae</taxon>
        <taxon>Solaneae</taxon>
        <taxon>Solanum</taxon>
    </lineage>
</organism>